<accession>A0AAV4YC06</accession>
<protein>
    <submittedName>
        <fullName evidence="2">Zinc finger protein 45</fullName>
    </submittedName>
</protein>
<sequence>MEEFQYAEGEPLLTNDNVEDHDTPLDLSRSLLSSRVPVMTLDVPPPTRTLMTPPSEPEERRSVSSDGLSPSDEVRNPMYVTYVEKVLVLPVPSIHIEGYIPVKTTPMPCLWKTIYGQLQSLLSQNDAQQRKENTTLKKIALLLMICDTRDLFHFDLVFLSQTISSSRRRRILCRNLQRGALSYLMTHLSTSLTRN</sequence>
<feature type="region of interest" description="Disordered" evidence="1">
    <location>
        <begin position="1"/>
        <end position="21"/>
    </location>
</feature>
<organism evidence="2 3">
    <name type="scientific">Caerostris extrusa</name>
    <name type="common">Bark spider</name>
    <name type="synonym">Caerostris bankana</name>
    <dbReference type="NCBI Taxonomy" id="172846"/>
    <lineage>
        <taxon>Eukaryota</taxon>
        <taxon>Metazoa</taxon>
        <taxon>Ecdysozoa</taxon>
        <taxon>Arthropoda</taxon>
        <taxon>Chelicerata</taxon>
        <taxon>Arachnida</taxon>
        <taxon>Araneae</taxon>
        <taxon>Araneomorphae</taxon>
        <taxon>Entelegynae</taxon>
        <taxon>Araneoidea</taxon>
        <taxon>Araneidae</taxon>
        <taxon>Caerostris</taxon>
    </lineage>
</organism>
<dbReference type="EMBL" id="BPLR01001763">
    <property type="protein sequence ID" value="GIZ04605.1"/>
    <property type="molecule type" value="Genomic_DNA"/>
</dbReference>
<dbReference type="AlphaFoldDB" id="A0AAV4YC06"/>
<name>A0AAV4YC06_CAEEX</name>
<gene>
    <name evidence="2" type="primary">ZNF45_9</name>
    <name evidence="2" type="ORF">CEXT_37141</name>
</gene>
<dbReference type="Proteomes" id="UP001054945">
    <property type="component" value="Unassembled WGS sequence"/>
</dbReference>
<evidence type="ECO:0000313" key="2">
    <source>
        <dbReference type="EMBL" id="GIZ04605.1"/>
    </source>
</evidence>
<evidence type="ECO:0000256" key="1">
    <source>
        <dbReference type="SAM" id="MobiDB-lite"/>
    </source>
</evidence>
<proteinExistence type="predicted"/>
<keyword evidence="3" id="KW-1185">Reference proteome</keyword>
<feature type="region of interest" description="Disordered" evidence="1">
    <location>
        <begin position="37"/>
        <end position="72"/>
    </location>
</feature>
<reference evidence="2 3" key="1">
    <citation type="submission" date="2021-06" db="EMBL/GenBank/DDBJ databases">
        <title>Caerostris extrusa draft genome.</title>
        <authorList>
            <person name="Kono N."/>
            <person name="Arakawa K."/>
        </authorList>
    </citation>
    <scope>NUCLEOTIDE SEQUENCE [LARGE SCALE GENOMIC DNA]</scope>
</reference>
<evidence type="ECO:0000313" key="3">
    <source>
        <dbReference type="Proteomes" id="UP001054945"/>
    </source>
</evidence>
<comment type="caution">
    <text evidence="2">The sequence shown here is derived from an EMBL/GenBank/DDBJ whole genome shotgun (WGS) entry which is preliminary data.</text>
</comment>